<comment type="caution">
    <text evidence="1">The sequence shown here is derived from an EMBL/GenBank/DDBJ whole genome shotgun (WGS) entry which is preliminary data.</text>
</comment>
<dbReference type="AlphaFoldDB" id="A0A3N7J144"/>
<name>A0A3N7J144_9BURK</name>
<protein>
    <recommendedName>
        <fullName evidence="3">Nucleotidyl transferase AbiEii/AbiGii toxin family protein</fullName>
    </recommendedName>
</protein>
<reference evidence="1 2" key="2">
    <citation type="submission" date="2018-12" db="EMBL/GenBank/DDBJ databases">
        <title>Rhizobacter gummiphilus sp. nov., a rubber-degrading bacterium isolated from the soil of a botanical garden in Japan.</title>
        <authorList>
            <person name="Shunsuke S.S."/>
        </authorList>
    </citation>
    <scope>NUCLEOTIDE SEQUENCE [LARGE SCALE GENOMIC DNA]</scope>
    <source>
        <strain evidence="1 2">S-16</strain>
    </source>
</reference>
<reference evidence="1 2" key="1">
    <citation type="submission" date="2018-08" db="EMBL/GenBank/DDBJ databases">
        <authorList>
            <person name="Khan S.A."/>
            <person name="Jeon C.O."/>
            <person name="Chun B.H."/>
            <person name="Jeong S.E."/>
        </authorList>
    </citation>
    <scope>NUCLEOTIDE SEQUENCE [LARGE SCALE GENOMIC DNA]</scope>
    <source>
        <strain evidence="1 2">S-16</strain>
    </source>
</reference>
<keyword evidence="2" id="KW-1185">Reference proteome</keyword>
<dbReference type="OrthoDB" id="5508069at2"/>
<dbReference type="Pfam" id="PF08843">
    <property type="entry name" value="AbiEii"/>
    <property type="match status" value="1"/>
</dbReference>
<sequence>MFERPHHQRIARVLEALDADTLVRFRCLFGGGTAISLSHDEFRESVDIDFICSFVDGYRELRNAINGNDLGPLMAQSMPLLRQPRVDQYGIRCAFLVDEVAVKFEIVFEGRIELDPPMESERICGIWTLSPADRVATKLMANADRWADDAVMSRDLIDLAMSSADGQLDAQGVAKAERAYGRSIADAFAKAKTGLLERPGRLKRCMQALKMELPEKSLRQRIERLALP</sequence>
<gene>
    <name evidence="1" type="ORF">DZC73_07180</name>
</gene>
<organism evidence="1 2">
    <name type="scientific">Piscinibacter terrae</name>
    <dbReference type="NCBI Taxonomy" id="2496871"/>
    <lineage>
        <taxon>Bacteria</taxon>
        <taxon>Pseudomonadati</taxon>
        <taxon>Pseudomonadota</taxon>
        <taxon>Betaproteobacteria</taxon>
        <taxon>Burkholderiales</taxon>
        <taxon>Sphaerotilaceae</taxon>
        <taxon>Piscinibacter</taxon>
    </lineage>
</organism>
<dbReference type="InterPro" id="IPR014942">
    <property type="entry name" value="AbiEii"/>
</dbReference>
<proteinExistence type="predicted"/>
<evidence type="ECO:0008006" key="3">
    <source>
        <dbReference type="Google" id="ProtNLM"/>
    </source>
</evidence>
<evidence type="ECO:0000313" key="2">
    <source>
        <dbReference type="Proteomes" id="UP000267464"/>
    </source>
</evidence>
<accession>A0A3N7J144</accession>
<dbReference type="Proteomes" id="UP000267464">
    <property type="component" value="Unassembled WGS sequence"/>
</dbReference>
<evidence type="ECO:0000313" key="1">
    <source>
        <dbReference type="EMBL" id="RQP24672.1"/>
    </source>
</evidence>
<dbReference type="EMBL" id="QUSW01000002">
    <property type="protein sequence ID" value="RQP24672.1"/>
    <property type="molecule type" value="Genomic_DNA"/>
</dbReference>